<dbReference type="Gene3D" id="3.30.1410.10">
    <property type="entry name" value="GTP cyclohydrolase I feedback regulatory protein GFRP"/>
    <property type="match status" value="1"/>
</dbReference>
<feature type="compositionally biased region" description="Acidic residues" evidence="1">
    <location>
        <begin position="137"/>
        <end position="152"/>
    </location>
</feature>
<evidence type="ECO:0000313" key="2">
    <source>
        <dbReference type="EMBL" id="CAF0901326.1"/>
    </source>
</evidence>
<feature type="compositionally biased region" description="Low complexity" evidence="1">
    <location>
        <begin position="122"/>
        <end position="131"/>
    </location>
</feature>
<protein>
    <submittedName>
        <fullName evidence="2">Uncharacterized protein</fullName>
    </submittedName>
</protein>
<reference evidence="2" key="1">
    <citation type="submission" date="2021-02" db="EMBL/GenBank/DDBJ databases">
        <authorList>
            <person name="Nowell W R."/>
        </authorList>
    </citation>
    <scope>NUCLEOTIDE SEQUENCE</scope>
</reference>
<accession>A0A813ZPJ8</accession>
<proteinExistence type="predicted"/>
<evidence type="ECO:0000313" key="3">
    <source>
        <dbReference type="Proteomes" id="UP000663852"/>
    </source>
</evidence>
<dbReference type="EMBL" id="CAJNOJ010000033">
    <property type="protein sequence ID" value="CAF0901326.1"/>
    <property type="molecule type" value="Genomic_DNA"/>
</dbReference>
<name>A0A813ZPJ8_ADIRI</name>
<feature type="region of interest" description="Disordered" evidence="1">
    <location>
        <begin position="114"/>
        <end position="156"/>
    </location>
</feature>
<dbReference type="InterPro" id="IPR036717">
    <property type="entry name" value="GFRP_sf"/>
</dbReference>
<sequence>MKIITVYSFHLYIKTKVRIMALAMNTTITISCEESQEQSGPTIVHSTGVKNYRIQPEIIQFLQESCGNEKLCDHEKGVQCTDGAAHVLETFKRAGFSVTSESKAGSRKLWMLTKTDEGGSSGPTPSGGHHPTPAKPDEDENPADGGDEEPDCMIDGKYMMNDEGRRERKYIVEKPMKKKTISIIT</sequence>
<dbReference type="PROSITE" id="PS51257">
    <property type="entry name" value="PROKAR_LIPOPROTEIN"/>
    <property type="match status" value="1"/>
</dbReference>
<comment type="caution">
    <text evidence="2">The sequence shown here is derived from an EMBL/GenBank/DDBJ whole genome shotgun (WGS) entry which is preliminary data.</text>
</comment>
<gene>
    <name evidence="2" type="ORF">EDS130_LOCUS9796</name>
</gene>
<dbReference type="Proteomes" id="UP000663852">
    <property type="component" value="Unassembled WGS sequence"/>
</dbReference>
<evidence type="ECO:0000256" key="1">
    <source>
        <dbReference type="SAM" id="MobiDB-lite"/>
    </source>
</evidence>
<dbReference type="AlphaFoldDB" id="A0A813ZPJ8"/>
<organism evidence="2 3">
    <name type="scientific">Adineta ricciae</name>
    <name type="common">Rotifer</name>
    <dbReference type="NCBI Taxonomy" id="249248"/>
    <lineage>
        <taxon>Eukaryota</taxon>
        <taxon>Metazoa</taxon>
        <taxon>Spiralia</taxon>
        <taxon>Gnathifera</taxon>
        <taxon>Rotifera</taxon>
        <taxon>Eurotatoria</taxon>
        <taxon>Bdelloidea</taxon>
        <taxon>Adinetida</taxon>
        <taxon>Adinetidae</taxon>
        <taxon>Adineta</taxon>
    </lineage>
</organism>
<dbReference type="GO" id="GO:0009890">
    <property type="term" value="P:negative regulation of biosynthetic process"/>
    <property type="evidence" value="ECO:0007669"/>
    <property type="project" value="InterPro"/>
</dbReference>